<gene>
    <name evidence="1" type="ORF">EKH77_16980</name>
</gene>
<evidence type="ECO:0000313" key="2">
    <source>
        <dbReference type="Proteomes" id="UP000267900"/>
    </source>
</evidence>
<accession>A0A3S9PJY1</accession>
<reference evidence="1 2" key="1">
    <citation type="submission" date="2018-12" db="EMBL/GenBank/DDBJ databases">
        <title>The whole draft genome of Streptomyce luteoverticillatus CGMCC 15060.</title>
        <authorList>
            <person name="Feng Z."/>
            <person name="Chen G."/>
            <person name="Zhang J."/>
            <person name="Zhu H."/>
            <person name="Yu X."/>
            <person name="Zhang W."/>
            <person name="Zhang X."/>
        </authorList>
    </citation>
    <scope>NUCLEOTIDE SEQUENCE [LARGE SCALE GENOMIC DNA]</scope>
    <source>
        <strain evidence="1 2">CGMCC 15060</strain>
    </source>
</reference>
<dbReference type="EMBL" id="CP034587">
    <property type="protein sequence ID" value="AZQ72690.1"/>
    <property type="molecule type" value="Genomic_DNA"/>
</dbReference>
<keyword evidence="2" id="KW-1185">Reference proteome</keyword>
<dbReference type="AlphaFoldDB" id="A0A3S9PJY1"/>
<evidence type="ECO:0008006" key="3">
    <source>
        <dbReference type="Google" id="ProtNLM"/>
    </source>
</evidence>
<dbReference type="Gene3D" id="2.160.20.160">
    <property type="match status" value="1"/>
</dbReference>
<dbReference type="Pfam" id="PF00353">
    <property type="entry name" value="HemolysinCabind"/>
    <property type="match status" value="5"/>
</dbReference>
<organism evidence="1 2">
    <name type="scientific">Streptomyces luteoverticillatus</name>
    <name type="common">Streptoverticillium luteoverticillatus</name>
    <dbReference type="NCBI Taxonomy" id="66425"/>
    <lineage>
        <taxon>Bacteria</taxon>
        <taxon>Bacillati</taxon>
        <taxon>Actinomycetota</taxon>
        <taxon>Actinomycetes</taxon>
        <taxon>Kitasatosporales</taxon>
        <taxon>Streptomycetaceae</taxon>
        <taxon>Streptomyces</taxon>
    </lineage>
</organism>
<name>A0A3S9PJY1_STRLT</name>
<dbReference type="Proteomes" id="UP000267900">
    <property type="component" value="Chromosome"/>
</dbReference>
<dbReference type="SUPFAM" id="SSF51120">
    <property type="entry name" value="beta-Roll"/>
    <property type="match status" value="1"/>
</dbReference>
<dbReference type="OrthoDB" id="4130815at2"/>
<evidence type="ECO:0000313" key="1">
    <source>
        <dbReference type="EMBL" id="AZQ72690.1"/>
    </source>
</evidence>
<dbReference type="InterPro" id="IPR001343">
    <property type="entry name" value="Hemolysn_Ca-bd"/>
</dbReference>
<dbReference type="InterPro" id="IPR011049">
    <property type="entry name" value="Serralysin-like_metalloprot_C"/>
</dbReference>
<dbReference type="RefSeq" id="WP_126915208.1">
    <property type="nucleotide sequence ID" value="NZ_CP034587.1"/>
</dbReference>
<dbReference type="GO" id="GO:0005509">
    <property type="term" value="F:calcium ion binding"/>
    <property type="evidence" value="ECO:0007669"/>
    <property type="project" value="InterPro"/>
</dbReference>
<protein>
    <recommendedName>
        <fullName evidence="3">Calcium-binding protein</fullName>
    </recommendedName>
</protein>
<dbReference type="PRINTS" id="PR00313">
    <property type="entry name" value="CABNDNGRPT"/>
</dbReference>
<proteinExistence type="predicted"/>
<sequence length="321" mass="31514">MAWAAPAAVAEAPADPPGCTRSALPTGGVHIVCSQGVPAGTSLNGTDKADIIEVSGGDAHLNGAVNGLGGDDVITVDRIRASGGSFEIRGSIDGGDGDDRITVTDQDRFSVEGPIHGGAGDDTITTGGVSFRGLIDGGAGDDRITTGGVHSAVIDGGEGNDTLQLAAYVVPAYDKSSRLDGGPGNDTITVGSLSGPLHGGPGADEITVNGIGRLTGRLIRTVTVDGDEGADVIRLGAIGVDDGELPGLVRGGAGADLIEVPSVGLGRNAMVSGDDDDDVIQGPGGTSVVVGPYGTVDGGRGDNLCRTDNRAGGTVTNCGAV</sequence>